<evidence type="ECO:0000256" key="1">
    <source>
        <dbReference type="SAM" id="MobiDB-lite"/>
    </source>
</evidence>
<name>A0AAD1Y6Z2_EUPCR</name>
<accession>A0AAD1Y6Z2</accession>
<dbReference type="AlphaFoldDB" id="A0AAD1Y6Z2"/>
<organism evidence="2 3">
    <name type="scientific">Euplotes crassus</name>
    <dbReference type="NCBI Taxonomy" id="5936"/>
    <lineage>
        <taxon>Eukaryota</taxon>
        <taxon>Sar</taxon>
        <taxon>Alveolata</taxon>
        <taxon>Ciliophora</taxon>
        <taxon>Intramacronucleata</taxon>
        <taxon>Spirotrichea</taxon>
        <taxon>Hypotrichia</taxon>
        <taxon>Euplotida</taxon>
        <taxon>Euplotidae</taxon>
        <taxon>Moneuplotes</taxon>
    </lineage>
</organism>
<dbReference type="Proteomes" id="UP001295684">
    <property type="component" value="Unassembled WGS sequence"/>
</dbReference>
<feature type="compositionally biased region" description="Polar residues" evidence="1">
    <location>
        <begin position="379"/>
        <end position="392"/>
    </location>
</feature>
<dbReference type="EMBL" id="CAMPGE010028772">
    <property type="protein sequence ID" value="CAI2386278.1"/>
    <property type="molecule type" value="Genomic_DNA"/>
</dbReference>
<feature type="region of interest" description="Disordered" evidence="1">
    <location>
        <begin position="379"/>
        <end position="399"/>
    </location>
</feature>
<evidence type="ECO:0000313" key="2">
    <source>
        <dbReference type="EMBL" id="CAI2386278.1"/>
    </source>
</evidence>
<protein>
    <submittedName>
        <fullName evidence="2">Uncharacterized protein</fullName>
    </submittedName>
</protein>
<reference evidence="2" key="1">
    <citation type="submission" date="2023-07" db="EMBL/GenBank/DDBJ databases">
        <authorList>
            <consortium name="AG Swart"/>
            <person name="Singh M."/>
            <person name="Singh A."/>
            <person name="Seah K."/>
            <person name="Emmerich C."/>
        </authorList>
    </citation>
    <scope>NUCLEOTIDE SEQUENCE</scope>
    <source>
        <strain evidence="2">DP1</strain>
    </source>
</reference>
<proteinExistence type="predicted"/>
<comment type="caution">
    <text evidence="2">The sequence shown here is derived from an EMBL/GenBank/DDBJ whole genome shotgun (WGS) entry which is preliminary data.</text>
</comment>
<gene>
    <name evidence="2" type="ORF">ECRASSUSDP1_LOCUS27888</name>
</gene>
<sequence length="517" mass="58800">MMERQNKGCNEHQLWSLQNKTIVNESTAKSSKKDISNWTTKNNDYIEIKNTQGLDIKPEISLKNASLKSFIKSTPSGDLTTKVSTTTKIQQIDLLTKKVKKVMKRRSKTGLSTPKSCRIDLCKDSQKEENAVKNVNFKTNDVEKDVINSITYTNRSKASLHHSKMASHNLKSSESFKNFARVKAPKKLTQEGFSGRNLRYASSTDSNNFLENTKSMLVRNTTKFVKEEGRFTSKRKSSFINRKQYGICNKLTDKSSSKLLETPNSQRHTRGINGHNSTMKKSNQLFKEMIHEFSEKKDLTNYCNRTLKKLQLSQNKKWMHMIKNGTIHSERVRSFSAVRISHSSNNPNVPLKQIFVDRTKINIKTDDYMDDRSLKIVSQEKSPMEQSGSENPNPKAMNSPAIKINDIFETFDENTKPSWQLESMKMFEVGNSIEECSSQLLNLEVRNDTVSSGTLELSIPNEYPDSGTFKSSLKLFGPQKCEPIENQKSKSLVNAGNVNNRVVGLIPKTIKAKINIK</sequence>
<evidence type="ECO:0000313" key="3">
    <source>
        <dbReference type="Proteomes" id="UP001295684"/>
    </source>
</evidence>
<keyword evidence="3" id="KW-1185">Reference proteome</keyword>